<dbReference type="Pfam" id="PF02467">
    <property type="entry name" value="Whib"/>
    <property type="match status" value="1"/>
</dbReference>
<gene>
    <name evidence="2" type="ORF">F4561_000023</name>
    <name evidence="3" type="ORF">F4561_005595</name>
</gene>
<reference evidence="2 4" key="1">
    <citation type="submission" date="2020-08" db="EMBL/GenBank/DDBJ databases">
        <title>Sequencing the genomes of 1000 actinobacteria strains.</title>
        <authorList>
            <person name="Klenk H.-P."/>
        </authorList>
    </citation>
    <scope>NUCLEOTIDE SEQUENCE [LARGE SCALE GENOMIC DNA]</scope>
    <source>
        <strain evidence="2 4">DSM 102030</strain>
    </source>
</reference>
<dbReference type="EMBL" id="JACHJT010000001">
    <property type="protein sequence ID" value="MBB4929203.1"/>
    <property type="molecule type" value="Genomic_DNA"/>
</dbReference>
<proteinExistence type="predicted"/>
<comment type="caution">
    <text evidence="2">The sequence shown here is derived from an EMBL/GenBank/DDBJ whole genome shotgun (WGS) entry which is preliminary data.</text>
</comment>
<dbReference type="EMBL" id="JACHJT010000002">
    <property type="protein sequence ID" value="MBB4934701.1"/>
    <property type="molecule type" value="Genomic_DNA"/>
</dbReference>
<sequence>MRADPNELSTDQLYVSIVSADPPCRADPELFFEPDQRESKAQRALREQSAAALCLECPVYWLCLAYAVRTRPEHGIYAGYTPDEIQVFAKVYGPAA</sequence>
<protein>
    <recommendedName>
        <fullName evidence="1">4Fe-4S Wbl-type domain-containing protein</fullName>
    </recommendedName>
</protein>
<dbReference type="InterPro" id="IPR034768">
    <property type="entry name" value="4FE4S_WBL"/>
</dbReference>
<name>A0A7W7W0H8_9ACTN</name>
<evidence type="ECO:0000313" key="3">
    <source>
        <dbReference type="EMBL" id="MBB4934701.1"/>
    </source>
</evidence>
<dbReference type="AlphaFoldDB" id="A0A7W7W0H8"/>
<feature type="domain" description="4Fe-4S Wbl-type" evidence="1">
    <location>
        <begin position="23"/>
        <end position="87"/>
    </location>
</feature>
<accession>A0A7W7W0H8</accession>
<dbReference type="PROSITE" id="PS51674">
    <property type="entry name" value="4FE4S_WBL"/>
    <property type="match status" value="1"/>
</dbReference>
<keyword evidence="4" id="KW-1185">Reference proteome</keyword>
<organism evidence="2 4">
    <name type="scientific">Lipingzhangella halophila</name>
    <dbReference type="NCBI Taxonomy" id="1783352"/>
    <lineage>
        <taxon>Bacteria</taxon>
        <taxon>Bacillati</taxon>
        <taxon>Actinomycetota</taxon>
        <taxon>Actinomycetes</taxon>
        <taxon>Streptosporangiales</taxon>
        <taxon>Nocardiopsidaceae</taxon>
        <taxon>Lipingzhangella</taxon>
    </lineage>
</organism>
<dbReference type="Proteomes" id="UP000523007">
    <property type="component" value="Unassembled WGS sequence"/>
</dbReference>
<evidence type="ECO:0000313" key="4">
    <source>
        <dbReference type="Proteomes" id="UP000523007"/>
    </source>
</evidence>
<evidence type="ECO:0000259" key="1">
    <source>
        <dbReference type="PROSITE" id="PS51674"/>
    </source>
</evidence>
<evidence type="ECO:0000313" key="2">
    <source>
        <dbReference type="EMBL" id="MBB4929203.1"/>
    </source>
</evidence>
<dbReference type="RefSeq" id="WP_184573485.1">
    <property type="nucleotide sequence ID" value="NZ_JACHJT010000001.1"/>
</dbReference>